<comment type="caution">
    <text evidence="1">The sequence shown here is derived from an EMBL/GenBank/DDBJ whole genome shotgun (WGS) entry which is preliminary data.</text>
</comment>
<dbReference type="EMBL" id="CM020618">
    <property type="protein sequence ID" value="KAK1860103.1"/>
    <property type="molecule type" value="Genomic_DNA"/>
</dbReference>
<reference evidence="1" key="1">
    <citation type="submission" date="2019-11" db="EMBL/GenBank/DDBJ databases">
        <title>Nori genome reveals adaptations in red seaweeds to the harsh intertidal environment.</title>
        <authorList>
            <person name="Wang D."/>
            <person name="Mao Y."/>
        </authorList>
    </citation>
    <scope>NUCLEOTIDE SEQUENCE</scope>
    <source>
        <tissue evidence="1">Gametophyte</tissue>
    </source>
</reference>
<protein>
    <submittedName>
        <fullName evidence="1">Uncharacterized protein</fullName>
    </submittedName>
</protein>
<organism evidence="1 2">
    <name type="scientific">Pyropia yezoensis</name>
    <name type="common">Susabi-nori</name>
    <name type="synonym">Porphyra yezoensis</name>
    <dbReference type="NCBI Taxonomy" id="2788"/>
    <lineage>
        <taxon>Eukaryota</taxon>
        <taxon>Rhodophyta</taxon>
        <taxon>Bangiophyceae</taxon>
        <taxon>Bangiales</taxon>
        <taxon>Bangiaceae</taxon>
        <taxon>Pyropia</taxon>
    </lineage>
</organism>
<accession>A0ACC3BR81</accession>
<name>A0ACC3BR81_PYRYE</name>
<proteinExistence type="predicted"/>
<gene>
    <name evidence="1" type="ORF">I4F81_002693</name>
</gene>
<sequence length="198" mass="21349">MRNPGIYPQPFPMFGDFWHAFTDNTRAYFEGRVLHTGLAWLQNANNRLVDVQEHIERGIVPPAAASEAVAVARTHVYQIYALLAARYECLLEQRNGAEWAHAMEAVVLNLVGPAYSNPATFGIHATAAAARFAAAAREYGRGGRAYARPGPADGRPPGPRPRPRRPTPAPPTPPNPNPKRPKRPRPGAGPGPAGAPSS</sequence>
<keyword evidence="2" id="KW-1185">Reference proteome</keyword>
<evidence type="ECO:0000313" key="2">
    <source>
        <dbReference type="Proteomes" id="UP000798662"/>
    </source>
</evidence>
<dbReference type="Proteomes" id="UP000798662">
    <property type="component" value="Chromosome 1"/>
</dbReference>
<evidence type="ECO:0000313" key="1">
    <source>
        <dbReference type="EMBL" id="KAK1860103.1"/>
    </source>
</evidence>